<dbReference type="EMBL" id="VSSQ01033554">
    <property type="protein sequence ID" value="MPM85189.1"/>
    <property type="molecule type" value="Genomic_DNA"/>
</dbReference>
<organism evidence="1">
    <name type="scientific">bioreactor metagenome</name>
    <dbReference type="NCBI Taxonomy" id="1076179"/>
    <lineage>
        <taxon>unclassified sequences</taxon>
        <taxon>metagenomes</taxon>
        <taxon>ecological metagenomes</taxon>
    </lineage>
</organism>
<comment type="caution">
    <text evidence="1">The sequence shown here is derived from an EMBL/GenBank/DDBJ whole genome shotgun (WGS) entry which is preliminary data.</text>
</comment>
<protein>
    <submittedName>
        <fullName evidence="1">Uncharacterized protein</fullName>
    </submittedName>
</protein>
<accession>A0A645D7I8</accession>
<name>A0A645D7I8_9ZZZZ</name>
<sequence>MQITLGDCDRAALLQDRVRVALAVLNSALPRFEEHNLPLLAAAVLHLPAEEKEVALHHDSVDIVGVVFRHQLLAMRADGGSKALVRIQAKRPFGRDVRVIHAPVVLRGIVGERVLVDIRAVLPRNLLRAIRAAAVDDDHALAKSDDGFEAFADILFLV</sequence>
<reference evidence="1" key="1">
    <citation type="submission" date="2019-08" db="EMBL/GenBank/DDBJ databases">
        <authorList>
            <person name="Kucharzyk K."/>
            <person name="Murdoch R.W."/>
            <person name="Higgins S."/>
            <person name="Loffler F."/>
        </authorList>
    </citation>
    <scope>NUCLEOTIDE SEQUENCE</scope>
</reference>
<gene>
    <name evidence="1" type="ORF">SDC9_132267</name>
</gene>
<evidence type="ECO:0000313" key="1">
    <source>
        <dbReference type="EMBL" id="MPM85189.1"/>
    </source>
</evidence>
<dbReference type="AlphaFoldDB" id="A0A645D7I8"/>
<proteinExistence type="predicted"/>